<dbReference type="RefSeq" id="WP_212137977.1">
    <property type="nucleotide sequence ID" value="NZ_CP095551.1"/>
</dbReference>
<gene>
    <name evidence="1" type="ORF">ACFSKK_23250</name>
</gene>
<dbReference type="Proteomes" id="UP001597318">
    <property type="component" value="Unassembled WGS sequence"/>
</dbReference>
<evidence type="ECO:0000313" key="1">
    <source>
        <dbReference type="EMBL" id="MFD2216595.1"/>
    </source>
</evidence>
<keyword evidence="2" id="KW-1185">Reference proteome</keyword>
<name>A0ABW5C5P2_9BACI</name>
<reference evidence="2" key="1">
    <citation type="journal article" date="2019" name="Int. J. Syst. Evol. Microbiol.">
        <title>The Global Catalogue of Microorganisms (GCM) 10K type strain sequencing project: providing services to taxonomists for standard genome sequencing and annotation.</title>
        <authorList>
            <consortium name="The Broad Institute Genomics Platform"/>
            <consortium name="The Broad Institute Genome Sequencing Center for Infectious Disease"/>
            <person name="Wu L."/>
            <person name="Ma J."/>
        </authorList>
    </citation>
    <scope>NUCLEOTIDE SEQUENCE [LARGE SCALE GENOMIC DNA]</scope>
    <source>
        <strain evidence="2">CGMCC 1.15474</strain>
    </source>
</reference>
<dbReference type="EMBL" id="JBHUIK010000007">
    <property type="protein sequence ID" value="MFD2216595.1"/>
    <property type="molecule type" value="Genomic_DNA"/>
</dbReference>
<organism evidence="1 2">
    <name type="scientific">Metabacillus endolithicus</name>
    <dbReference type="NCBI Taxonomy" id="1535204"/>
    <lineage>
        <taxon>Bacteria</taxon>
        <taxon>Bacillati</taxon>
        <taxon>Bacillota</taxon>
        <taxon>Bacilli</taxon>
        <taxon>Bacillales</taxon>
        <taxon>Bacillaceae</taxon>
        <taxon>Metabacillus</taxon>
    </lineage>
</organism>
<evidence type="ECO:0000313" key="2">
    <source>
        <dbReference type="Proteomes" id="UP001597318"/>
    </source>
</evidence>
<comment type="caution">
    <text evidence="1">The sequence shown here is derived from an EMBL/GenBank/DDBJ whole genome shotgun (WGS) entry which is preliminary data.</text>
</comment>
<sequence length="81" mass="9759">MEMEFVFSKSVLKKWDIYKELSGERLYYCFSNDLLGRDYILVCLNDETEPELVISQEKFNTDYTYIGYHDEHLHFHPALIN</sequence>
<accession>A0ABW5C5P2</accession>
<protein>
    <submittedName>
        <fullName evidence="1">Uncharacterized protein</fullName>
    </submittedName>
</protein>
<proteinExistence type="predicted"/>